<organism evidence="1 2">
    <name type="scientific">Paenibacillus phytorum</name>
    <dbReference type="NCBI Taxonomy" id="2654977"/>
    <lineage>
        <taxon>Bacteria</taxon>
        <taxon>Bacillati</taxon>
        <taxon>Bacillota</taxon>
        <taxon>Bacilli</taxon>
        <taxon>Bacillales</taxon>
        <taxon>Paenibacillaceae</taxon>
        <taxon>Paenibacillus</taxon>
    </lineage>
</organism>
<dbReference type="Proteomes" id="UP000616779">
    <property type="component" value="Unassembled WGS sequence"/>
</dbReference>
<proteinExistence type="predicted"/>
<evidence type="ECO:0000313" key="1">
    <source>
        <dbReference type="EMBL" id="NOU75727.1"/>
    </source>
</evidence>
<dbReference type="InterPro" id="IPR008928">
    <property type="entry name" value="6-hairpin_glycosidase_sf"/>
</dbReference>
<sequence length="677" mass="77173">MKHEPIQGGTLSTGLWHVPVEYDVSNTKLMAQYDGIGGIRKYSVAGKWRMLKEASWYCGWSVNGELTPNDVRKQVTCRGKKQRIAYDTFRSVNMNVEQYCHSNENVLYTVYQVHNTDGSAVIFDLHFGFEIDAESYYSYNIRRFRKAEAVVPAVTPENSMGFTMTIAEDFSLQYRSNHSLEQLVHEDGRCNIHYRLTIDPGQTERLVFVITAGAAVAVTQMDAWLAASQTAATAVDKENVWLEETFSSRDKELNALYGFCLNASLSSFKNLGGGFRGYFAGIDYQSPPRTYFRDGYWTLLPTLPYKPDWVRGQILTLANGILENGSCPSAVIYNQDNGQYEPFWPDHYDSPSFFAMMIYDYLAWTRDFSLLEENVNGNTVEALMEKALGYLTSFVSQDGYLFMKPENRRDWADNVFREGYAVYDLALYIRALSGASSIYCLLGQTEKADDYGNRSRGAKEQLKHLMKEDGFFNYKNSNGAVEPNISIELSLLILYGILDEAEQQSLLAEMAAQLETRNNKEQLFGDWGTMAVYPFYKHVHHLVEKTMAPYRYHNGGDWPYMSGIYAWAKLWAKDEGWRYPLTRWFQASLENGWLTPIEYYGPVYGKGSNLQGWSAMPAAAMLMGGAGLWPRLEDEELALQTPPWGDCTFKHIQFRGRTYRLSFAGGKWDIHSDAIKA</sequence>
<dbReference type="GO" id="GO:0008483">
    <property type="term" value="F:transaminase activity"/>
    <property type="evidence" value="ECO:0007669"/>
    <property type="project" value="UniProtKB-KW"/>
</dbReference>
<reference evidence="1 2" key="1">
    <citation type="submission" date="2019-10" db="EMBL/GenBank/DDBJ databases">
        <title>Description of Paenibacillus terrestris sp. nov.</title>
        <authorList>
            <person name="Carlier A."/>
            <person name="Qi S."/>
        </authorList>
    </citation>
    <scope>NUCLEOTIDE SEQUENCE [LARGE SCALE GENOMIC DNA]</scope>
    <source>
        <strain evidence="1 2">LMG 31458</strain>
    </source>
</reference>
<keyword evidence="2" id="KW-1185">Reference proteome</keyword>
<dbReference type="Gene3D" id="1.50.10.10">
    <property type="match status" value="1"/>
</dbReference>
<dbReference type="RefSeq" id="WP_171647646.1">
    <property type="nucleotide sequence ID" value="NZ_WHOA01000224.1"/>
</dbReference>
<evidence type="ECO:0000313" key="2">
    <source>
        <dbReference type="Proteomes" id="UP000616779"/>
    </source>
</evidence>
<dbReference type="InterPro" id="IPR012341">
    <property type="entry name" value="6hp_glycosidase-like_sf"/>
</dbReference>
<accession>A0ABX1Y4D0</accession>
<gene>
    <name evidence="1" type="ORF">GC098_30910</name>
</gene>
<comment type="caution">
    <text evidence="1">The sequence shown here is derived from an EMBL/GenBank/DDBJ whole genome shotgun (WGS) entry which is preliminary data.</text>
</comment>
<name>A0ABX1Y4D0_9BACL</name>
<keyword evidence="1" id="KW-0808">Transferase</keyword>
<protein>
    <submittedName>
        <fullName evidence="1">Aminotransferase</fullName>
    </submittedName>
</protein>
<dbReference type="EMBL" id="WHOA01000224">
    <property type="protein sequence ID" value="NOU75727.1"/>
    <property type="molecule type" value="Genomic_DNA"/>
</dbReference>
<dbReference type="SUPFAM" id="SSF48208">
    <property type="entry name" value="Six-hairpin glycosidases"/>
    <property type="match status" value="1"/>
</dbReference>
<keyword evidence="1" id="KW-0032">Aminotransferase</keyword>